<dbReference type="EMBL" id="JAAMPI010000587">
    <property type="protein sequence ID" value="KAF4630121.1"/>
    <property type="molecule type" value="Genomic_DNA"/>
</dbReference>
<protein>
    <submittedName>
        <fullName evidence="1">Uncharacterized protein</fullName>
    </submittedName>
</protein>
<name>A0A8H4RIX8_9HELO</name>
<reference evidence="1 2" key="1">
    <citation type="submission" date="2020-03" db="EMBL/GenBank/DDBJ databases">
        <title>Draft Genome Sequence of Cudoniella acicularis.</title>
        <authorList>
            <person name="Buettner E."/>
            <person name="Kellner H."/>
        </authorList>
    </citation>
    <scope>NUCLEOTIDE SEQUENCE [LARGE SCALE GENOMIC DNA]</scope>
    <source>
        <strain evidence="1 2">DSM 108380</strain>
    </source>
</reference>
<dbReference type="Proteomes" id="UP000566819">
    <property type="component" value="Unassembled WGS sequence"/>
</dbReference>
<dbReference type="InterPro" id="IPR022198">
    <property type="entry name" value="DUF3723"/>
</dbReference>
<dbReference type="AlphaFoldDB" id="A0A8H4RIX8"/>
<accession>A0A8H4RIX8</accession>
<evidence type="ECO:0000313" key="2">
    <source>
        <dbReference type="Proteomes" id="UP000566819"/>
    </source>
</evidence>
<sequence length="246" mass="28694">MPFRSRKNVERLKEIFRGDKITYRAIRRLDSQNNIPAMVEQSDLDDALLASKVAAERLLCNPDNDLPMLKFAAGYRLAYNHLLKTTTLVEEYSNEEKPPYREIYRKVRQYEREGNVCFKKRWKAFLSEHGRRGLRQLCDHGDGEFVAAFGKLLDIPGLWDGMRISTVHKMFDMKCDEPALHYLEHIRKTLHKIFERVLRGDKNALRRVDQATIKAFELKAPGYSKRDAQVLQGQLLSGQINFPGRR</sequence>
<comment type="caution">
    <text evidence="1">The sequence shown here is derived from an EMBL/GenBank/DDBJ whole genome shotgun (WGS) entry which is preliminary data.</text>
</comment>
<keyword evidence="2" id="KW-1185">Reference proteome</keyword>
<dbReference type="Pfam" id="PF12520">
    <property type="entry name" value="DUF3723"/>
    <property type="match status" value="2"/>
</dbReference>
<organism evidence="1 2">
    <name type="scientific">Cudoniella acicularis</name>
    <dbReference type="NCBI Taxonomy" id="354080"/>
    <lineage>
        <taxon>Eukaryota</taxon>
        <taxon>Fungi</taxon>
        <taxon>Dikarya</taxon>
        <taxon>Ascomycota</taxon>
        <taxon>Pezizomycotina</taxon>
        <taxon>Leotiomycetes</taxon>
        <taxon>Helotiales</taxon>
        <taxon>Tricladiaceae</taxon>
        <taxon>Cudoniella</taxon>
    </lineage>
</organism>
<gene>
    <name evidence="1" type="ORF">G7Y89_g8024</name>
</gene>
<evidence type="ECO:0000313" key="1">
    <source>
        <dbReference type="EMBL" id="KAF4630121.1"/>
    </source>
</evidence>
<proteinExistence type="predicted"/>
<dbReference type="OrthoDB" id="4227485at2759"/>